<name>X1CSQ7_9ZZZZ</name>
<dbReference type="InterPro" id="IPR001857">
    <property type="entry name" value="Ribosomal_bL19"/>
</dbReference>
<keyword evidence="2" id="KW-0689">Ribosomal protein</keyword>
<dbReference type="PANTHER" id="PTHR15680:SF9">
    <property type="entry name" value="LARGE RIBOSOMAL SUBUNIT PROTEIN BL19M"/>
    <property type="match status" value="1"/>
</dbReference>
<dbReference type="GO" id="GO:0003735">
    <property type="term" value="F:structural constituent of ribosome"/>
    <property type="evidence" value="ECO:0007669"/>
    <property type="project" value="InterPro"/>
</dbReference>
<comment type="caution">
    <text evidence="4">The sequence shown here is derived from an EMBL/GenBank/DDBJ whole genome shotgun (WGS) entry which is preliminary data.</text>
</comment>
<proteinExistence type="inferred from homology"/>
<reference evidence="4" key="1">
    <citation type="journal article" date="2014" name="Front. Microbiol.">
        <title>High frequency of phylogenetically diverse reductive dehalogenase-homologous genes in deep subseafloor sedimentary metagenomes.</title>
        <authorList>
            <person name="Kawai M."/>
            <person name="Futagami T."/>
            <person name="Toyoda A."/>
            <person name="Takaki Y."/>
            <person name="Nishi S."/>
            <person name="Hori S."/>
            <person name="Arai W."/>
            <person name="Tsubouchi T."/>
            <person name="Morono Y."/>
            <person name="Uchiyama I."/>
            <person name="Ito T."/>
            <person name="Fujiyama A."/>
            <person name="Inagaki F."/>
            <person name="Takami H."/>
        </authorList>
    </citation>
    <scope>NUCLEOTIDE SEQUENCE</scope>
    <source>
        <strain evidence="4">Expedition CK06-06</strain>
    </source>
</reference>
<gene>
    <name evidence="4" type="ORF">S01H4_56041</name>
</gene>
<comment type="similarity">
    <text evidence="1">Belongs to the bacterial ribosomal protein bL19 family.</text>
</comment>
<accession>X1CSQ7</accession>
<evidence type="ECO:0000256" key="2">
    <source>
        <dbReference type="ARBA" id="ARBA00022980"/>
    </source>
</evidence>
<dbReference type="GO" id="GO:0022625">
    <property type="term" value="C:cytosolic large ribosomal subunit"/>
    <property type="evidence" value="ECO:0007669"/>
    <property type="project" value="TreeGrafter"/>
</dbReference>
<dbReference type="EMBL" id="BART01032428">
    <property type="protein sequence ID" value="GAH10837.1"/>
    <property type="molecule type" value="Genomic_DNA"/>
</dbReference>
<dbReference type="SUPFAM" id="SSF50104">
    <property type="entry name" value="Translation proteins SH3-like domain"/>
    <property type="match status" value="1"/>
</dbReference>
<dbReference type="AlphaFoldDB" id="X1CSQ7"/>
<dbReference type="Gene3D" id="2.30.30.790">
    <property type="match status" value="1"/>
</dbReference>
<dbReference type="PANTHER" id="PTHR15680">
    <property type="entry name" value="RIBOSOMAL PROTEIN L19"/>
    <property type="match status" value="1"/>
</dbReference>
<keyword evidence="3" id="KW-0687">Ribonucleoprotein</keyword>
<evidence type="ECO:0008006" key="5">
    <source>
        <dbReference type="Google" id="ProtNLM"/>
    </source>
</evidence>
<protein>
    <recommendedName>
        <fullName evidence="5">50S ribosomal protein L19</fullName>
    </recommendedName>
</protein>
<evidence type="ECO:0000256" key="1">
    <source>
        <dbReference type="ARBA" id="ARBA00005781"/>
    </source>
</evidence>
<dbReference type="InterPro" id="IPR038657">
    <property type="entry name" value="Ribosomal_bL19_sf"/>
</dbReference>
<dbReference type="GO" id="GO:0006412">
    <property type="term" value="P:translation"/>
    <property type="evidence" value="ECO:0007669"/>
    <property type="project" value="InterPro"/>
</dbReference>
<dbReference type="InterPro" id="IPR008991">
    <property type="entry name" value="Translation_prot_SH3-like_sf"/>
</dbReference>
<sequence length="67" mass="7626">ISIKGSGINKTFMVRKISFNNVGVERTFLLNSPVIQSIEKVNEGAVRRAKLYYLRDRIGKKSKIKSK</sequence>
<evidence type="ECO:0000256" key="3">
    <source>
        <dbReference type="ARBA" id="ARBA00023274"/>
    </source>
</evidence>
<feature type="non-terminal residue" evidence="4">
    <location>
        <position position="1"/>
    </location>
</feature>
<evidence type="ECO:0000313" key="4">
    <source>
        <dbReference type="EMBL" id="GAH10837.1"/>
    </source>
</evidence>
<organism evidence="4">
    <name type="scientific">marine sediment metagenome</name>
    <dbReference type="NCBI Taxonomy" id="412755"/>
    <lineage>
        <taxon>unclassified sequences</taxon>
        <taxon>metagenomes</taxon>
        <taxon>ecological metagenomes</taxon>
    </lineage>
</organism>
<dbReference type="Pfam" id="PF01245">
    <property type="entry name" value="Ribosomal_L19"/>
    <property type="match status" value="1"/>
</dbReference>